<dbReference type="EMBL" id="BMQS01000005">
    <property type="protein sequence ID" value="GGT91812.1"/>
    <property type="molecule type" value="Genomic_DNA"/>
</dbReference>
<dbReference type="OrthoDB" id="35401at2157"/>
<reference evidence="1" key="2">
    <citation type="submission" date="2020-09" db="EMBL/GenBank/DDBJ databases">
        <authorList>
            <person name="Sun Q."/>
            <person name="Ohkuma M."/>
        </authorList>
    </citation>
    <scope>NUCLEOTIDE SEQUENCE</scope>
    <source>
        <strain evidence="1">JCM 31740</strain>
    </source>
</reference>
<organism evidence="1 2">
    <name type="scientific">Sulfodiicoccus acidiphilus</name>
    <dbReference type="NCBI Taxonomy" id="1670455"/>
    <lineage>
        <taxon>Archaea</taxon>
        <taxon>Thermoproteota</taxon>
        <taxon>Thermoprotei</taxon>
        <taxon>Sulfolobales</taxon>
        <taxon>Sulfolobaceae</taxon>
        <taxon>Sulfodiicoccus</taxon>
    </lineage>
</organism>
<evidence type="ECO:0008006" key="3">
    <source>
        <dbReference type="Google" id="ProtNLM"/>
    </source>
</evidence>
<dbReference type="RefSeq" id="WP_126449267.1">
    <property type="nucleotide sequence ID" value="NZ_AP018553.1"/>
</dbReference>
<dbReference type="Proteomes" id="UP000616143">
    <property type="component" value="Unassembled WGS sequence"/>
</dbReference>
<gene>
    <name evidence="1" type="ORF">GCM10007116_06920</name>
</gene>
<protein>
    <recommendedName>
        <fullName evidence="3">Dihydroorotate dehydrogenase electron transfer subunit iron-sulphur cluster binding domain-containing protein</fullName>
    </recommendedName>
</protein>
<sequence>MIETSVVRAEVLEVKEAGKVTRITVRYPFRPEPGNFVSLVNPGQWEFPLAVGDYWMGRMELYVSSKRLSQWMKGREAVLLKGPLGTRLPAMREVLAFSTSVHLYDLLYPLREVVRGGGKARLVCEDCDTEFVDEVDRPEGVLVSVPPDKLMRMEVPFPAYVYVRWANMNCMLGVCGTCVVGGRLACTSGPFLKVESVESLREMLP</sequence>
<proteinExistence type="predicted"/>
<evidence type="ECO:0000313" key="1">
    <source>
        <dbReference type="EMBL" id="GGT91812.1"/>
    </source>
</evidence>
<dbReference type="GeneID" id="38665857"/>
<name>A0A830H185_9CREN</name>
<comment type="caution">
    <text evidence="1">The sequence shown here is derived from an EMBL/GenBank/DDBJ whole genome shotgun (WGS) entry which is preliminary data.</text>
</comment>
<dbReference type="AlphaFoldDB" id="A0A830H185"/>
<accession>A0A830H185</accession>
<reference evidence="1" key="1">
    <citation type="journal article" date="2014" name="Int. J. Syst. Evol. Microbiol.">
        <title>Complete genome sequence of Corynebacterium casei LMG S-19264T (=DSM 44701T), isolated from a smear-ripened cheese.</title>
        <authorList>
            <consortium name="US DOE Joint Genome Institute (JGI-PGF)"/>
            <person name="Walter F."/>
            <person name="Albersmeier A."/>
            <person name="Kalinowski J."/>
            <person name="Ruckert C."/>
        </authorList>
    </citation>
    <scope>NUCLEOTIDE SEQUENCE</scope>
    <source>
        <strain evidence="1">JCM 31740</strain>
    </source>
</reference>
<evidence type="ECO:0000313" key="2">
    <source>
        <dbReference type="Proteomes" id="UP000616143"/>
    </source>
</evidence>